<sequence>MSQKRVTLIVSDLHMGDGGAGDDFVDDRHQFATFLRAQAARPEGRAGEVELIINGDFLEMVQVLPDAYKGNPSDAWCSETESVEKLECILKGHPLVFDALAELQAAGNQVTLFPGNHDVDLYWPEVRARLQTKVPGIRIENEIVYTRYDDRLRISHGHLLKSIDPANGFEHPDHPIVNTNTPPRLEICPGTLFMVKFVNLMEAKYPFADNLSPVTALIRILAREDRWGLTSLAWMFTRFAARYPSALLGEGTSQGQVGAQLLNAIQGDRYLRQDIAAFCKELLGREVTEADIRRQLSTEDAVADLIGEFFRADPTLGKWVSIFDGAKPGTLGEAGGGTLSIVESGNTDARGACTEIARNYCNAGAQVFVLGHTHLPQQMSFGASRYYNPGSWTRYVEDTSKLTLKMLEDETAFPYELNCVRVEDGGAPLLKSEMITVEKRR</sequence>
<dbReference type="GO" id="GO:0008758">
    <property type="term" value="F:UDP-2,3-diacylglucosamine hydrolase activity"/>
    <property type="evidence" value="ECO:0007669"/>
    <property type="project" value="TreeGrafter"/>
</dbReference>
<dbReference type="KEGG" id="brq:CIT40_08105"/>
<gene>
    <name evidence="1" type="ORF">CIT40_08105</name>
</gene>
<evidence type="ECO:0008006" key="3">
    <source>
        <dbReference type="Google" id="ProtNLM"/>
    </source>
</evidence>
<accession>A0A2U8PQF2</accession>
<dbReference type="InterPro" id="IPR029052">
    <property type="entry name" value="Metallo-depent_PP-like"/>
</dbReference>
<organism evidence="1 2">
    <name type="scientific">Bradyrhizobium amphicarpaeae</name>
    <dbReference type="NCBI Taxonomy" id="1404768"/>
    <lineage>
        <taxon>Bacteria</taxon>
        <taxon>Pseudomonadati</taxon>
        <taxon>Pseudomonadota</taxon>
        <taxon>Alphaproteobacteria</taxon>
        <taxon>Hyphomicrobiales</taxon>
        <taxon>Nitrobacteraceae</taxon>
        <taxon>Bradyrhizobium</taxon>
    </lineage>
</organism>
<protein>
    <recommendedName>
        <fullName evidence="3">Calcineurin-like phosphoesterase domain-containing protein</fullName>
    </recommendedName>
</protein>
<reference evidence="1 2" key="1">
    <citation type="journal article" date="2017" name="Syst. Appl. Microbiol.">
        <title>Soybeans inoculated with root zone soils of Canadian native legumes harbour diverse and novel Bradyrhizobium spp. that possess agricultural potential.</title>
        <authorList>
            <person name="Bromfield E.S.P."/>
            <person name="Cloutier S."/>
            <person name="Tambong J.T."/>
            <person name="Tran Thi T.V."/>
        </authorList>
    </citation>
    <scope>NUCLEOTIDE SEQUENCE [LARGE SCALE GENOMIC DNA]</scope>
    <source>
        <strain evidence="1 2">39S1MB</strain>
    </source>
</reference>
<name>A0A2U8PQF2_9BRAD</name>
<dbReference type="EMBL" id="CP029426">
    <property type="protein sequence ID" value="AWL99999.1"/>
    <property type="molecule type" value="Genomic_DNA"/>
</dbReference>
<dbReference type="InterPro" id="IPR043461">
    <property type="entry name" value="LpxH-like"/>
</dbReference>
<dbReference type="AlphaFoldDB" id="A0A2U8PQF2"/>
<dbReference type="GO" id="GO:0009245">
    <property type="term" value="P:lipid A biosynthetic process"/>
    <property type="evidence" value="ECO:0007669"/>
    <property type="project" value="TreeGrafter"/>
</dbReference>
<reference evidence="1 2" key="2">
    <citation type="journal article" date="2019" name="Int. J. Syst. Evol. Microbiol.">
        <title>Description and complete genome sequence of Bradyrhizobium amphicarpaeae sp. nov., harbouring photosystem and nitrogen-fixation genes.</title>
        <authorList>
            <person name="Bromfield E.S.P."/>
            <person name="Cloutier S."/>
            <person name="Nguyen H.D.T."/>
        </authorList>
    </citation>
    <scope>NUCLEOTIDE SEQUENCE [LARGE SCALE GENOMIC DNA]</scope>
    <source>
        <strain evidence="1 2">39S1MB</strain>
    </source>
</reference>
<dbReference type="GO" id="GO:0016020">
    <property type="term" value="C:membrane"/>
    <property type="evidence" value="ECO:0007669"/>
    <property type="project" value="GOC"/>
</dbReference>
<dbReference type="PANTHER" id="PTHR34990:SF2">
    <property type="entry name" value="BLL8164 PROTEIN"/>
    <property type="match status" value="1"/>
</dbReference>
<evidence type="ECO:0000313" key="2">
    <source>
        <dbReference type="Proteomes" id="UP000215884"/>
    </source>
</evidence>
<dbReference type="SUPFAM" id="SSF56300">
    <property type="entry name" value="Metallo-dependent phosphatases"/>
    <property type="match status" value="1"/>
</dbReference>
<keyword evidence="2" id="KW-1185">Reference proteome</keyword>
<proteinExistence type="predicted"/>
<dbReference type="Proteomes" id="UP000215884">
    <property type="component" value="Chromosome"/>
</dbReference>
<dbReference type="PANTHER" id="PTHR34990">
    <property type="entry name" value="UDP-2,3-DIACYLGLUCOSAMINE HYDROLASE-RELATED"/>
    <property type="match status" value="1"/>
</dbReference>
<evidence type="ECO:0000313" key="1">
    <source>
        <dbReference type="EMBL" id="AWL99999.1"/>
    </source>
</evidence>